<accession>A0A7L5DQJ5</accession>
<protein>
    <recommendedName>
        <fullName evidence="4">Carboxypeptidase regulatory-like domain-containing protein</fullName>
    </recommendedName>
</protein>
<dbReference type="Proteomes" id="UP000501128">
    <property type="component" value="Chromosome"/>
</dbReference>
<reference evidence="2 3" key="1">
    <citation type="submission" date="2020-04" db="EMBL/GenBank/DDBJ databases">
        <title>Genome sequencing of novel species.</title>
        <authorList>
            <person name="Heo J."/>
            <person name="Kim S.-J."/>
            <person name="Kim J.-S."/>
            <person name="Hong S.-B."/>
            <person name="Kwon S.-W."/>
        </authorList>
    </citation>
    <scope>NUCLEOTIDE SEQUENCE [LARGE SCALE GENOMIC DNA]</scope>
    <source>
        <strain evidence="2 3">CJU-R4</strain>
    </source>
</reference>
<dbReference type="EMBL" id="CP051677">
    <property type="protein sequence ID" value="QJD79493.1"/>
    <property type="molecule type" value="Genomic_DNA"/>
</dbReference>
<dbReference type="RefSeq" id="WP_169551457.1">
    <property type="nucleotide sequence ID" value="NZ_CP051677.1"/>
</dbReference>
<name>A0A7L5DQJ5_9BACT</name>
<evidence type="ECO:0008006" key="4">
    <source>
        <dbReference type="Google" id="ProtNLM"/>
    </source>
</evidence>
<feature type="signal peptide" evidence="1">
    <location>
        <begin position="1"/>
        <end position="16"/>
    </location>
</feature>
<gene>
    <name evidence="2" type="ORF">HH216_14570</name>
</gene>
<keyword evidence="1" id="KW-0732">Signal</keyword>
<organism evidence="2 3">
    <name type="scientific">Spirosoma rhododendri</name>
    <dbReference type="NCBI Taxonomy" id="2728024"/>
    <lineage>
        <taxon>Bacteria</taxon>
        <taxon>Pseudomonadati</taxon>
        <taxon>Bacteroidota</taxon>
        <taxon>Cytophagia</taxon>
        <taxon>Cytophagales</taxon>
        <taxon>Cytophagaceae</taxon>
        <taxon>Spirosoma</taxon>
    </lineage>
</organism>
<dbReference type="KEGG" id="srho:HH216_14570"/>
<evidence type="ECO:0000313" key="2">
    <source>
        <dbReference type="EMBL" id="QJD79493.1"/>
    </source>
</evidence>
<evidence type="ECO:0000313" key="3">
    <source>
        <dbReference type="Proteomes" id="UP000501128"/>
    </source>
</evidence>
<keyword evidence="3" id="KW-1185">Reference proteome</keyword>
<proteinExistence type="predicted"/>
<sequence length="640" mass="69646">MKAVLVWLMSGSVALAQTIVPRTLVQLSVDHDDVYLAGEPIVGQARIINALTGQPDSTDVALYVDCINADQGAVLRRVIVRPRNGLAHFTLTPPDSLPSYHCQLRAYTNWMRNFSPDAFGRQSLLVVSPTDQQRLAGPVTAPSVSSVVIRPEGGALVAGLRNRLVICARDTFGVGVPAGGCILASTGDTLTKLTTDDKGLASADLSPQPQTAYWAVLGGKRVALPPIQPTGSVLRCNDLTYPDRIRVTVENSLSPTPDTLTFIVQSRGRILSYASVPRQTPVSVFNIARSSLPPGLISLVLVDKQKKRVGERLIYKPYPAGSDDTTEPVDLELDQPLPSLSPQQLSDALVLRRNTLFGWDELTAERTYTFPAERGISLSGQLAKWNDKPVGAPVMVSLVATPVGDDSLSQRELFVAQSDASGRFAFQDMPLYGTYNGQLTAKIGNIDTRIRLDSSTVPSIVAQPRPIDWRILPNAQTLVARYDTLLTTRQRKAMRAGTTLQAVTVKANKTSGIQQAVFSTKPGTVVSRTNVLSNGVGGMLSGIMPRYLEYRIMKYIKPDIKYYVDDVYQQGPLAMNDMAVGEIDHIDIHERDADTMMYNADIVVAIYTIRSTNLTRAQSDKAGSGQRVVLKGFQRNLASK</sequence>
<feature type="chain" id="PRO_5029623497" description="Carboxypeptidase regulatory-like domain-containing protein" evidence="1">
    <location>
        <begin position="17"/>
        <end position="640"/>
    </location>
</feature>
<dbReference type="AlphaFoldDB" id="A0A7L5DQJ5"/>
<evidence type="ECO:0000256" key="1">
    <source>
        <dbReference type="SAM" id="SignalP"/>
    </source>
</evidence>